<reference evidence="1" key="1">
    <citation type="submission" date="2022-12" db="EMBL/GenBank/DDBJ databases">
        <title>Reference genome sequencing for broad-spectrum identification of bacterial and archaeal isolates by mass spectrometry.</title>
        <authorList>
            <person name="Sekiguchi Y."/>
            <person name="Tourlousse D.M."/>
        </authorList>
    </citation>
    <scope>NUCLEOTIDE SEQUENCE</scope>
    <source>
        <strain evidence="1">14</strain>
    </source>
</reference>
<dbReference type="AlphaFoldDB" id="A0A9W6CU35"/>
<name>A0A9W6CU35_9MICO</name>
<proteinExistence type="predicted"/>
<dbReference type="EMBL" id="BSDP01000001">
    <property type="protein sequence ID" value="GLI28498.1"/>
    <property type="molecule type" value="Genomic_DNA"/>
</dbReference>
<sequence length="74" mass="8079">MTERDTSDLEALHGQHVEVVDVDLLEDADGIPSWIQVEREMASIVIVPSLLSPRTTPADDLGAVPPYRRDGVAL</sequence>
<comment type="caution">
    <text evidence="1">The sequence shown here is derived from an EMBL/GenBank/DDBJ whole genome shotgun (WGS) entry which is preliminary data.</text>
</comment>
<gene>
    <name evidence="1" type="ORF">ARHIZOSPH14_27400</name>
</gene>
<evidence type="ECO:0000313" key="1">
    <source>
        <dbReference type="EMBL" id="GLI28498.1"/>
    </source>
</evidence>
<accession>A0A9W6CU35</accession>
<dbReference type="Proteomes" id="UP001144396">
    <property type="component" value="Unassembled WGS sequence"/>
</dbReference>
<evidence type="ECO:0000313" key="2">
    <source>
        <dbReference type="Proteomes" id="UP001144396"/>
    </source>
</evidence>
<protein>
    <submittedName>
        <fullName evidence="1">Uncharacterized protein</fullName>
    </submittedName>
</protein>
<dbReference type="RefSeq" id="WP_281885933.1">
    <property type="nucleotide sequence ID" value="NZ_BSDP01000001.1"/>
</dbReference>
<keyword evidence="2" id="KW-1185">Reference proteome</keyword>
<organism evidence="1 2">
    <name type="scientific">Agromyces rhizosphaerae</name>
    <dbReference type="NCBI Taxonomy" id="88374"/>
    <lineage>
        <taxon>Bacteria</taxon>
        <taxon>Bacillati</taxon>
        <taxon>Actinomycetota</taxon>
        <taxon>Actinomycetes</taxon>
        <taxon>Micrococcales</taxon>
        <taxon>Microbacteriaceae</taxon>
        <taxon>Agromyces</taxon>
    </lineage>
</organism>